<dbReference type="EMBL" id="JAIPUX010001880">
    <property type="protein sequence ID" value="KAH0623858.1"/>
    <property type="molecule type" value="Genomic_DNA"/>
</dbReference>
<evidence type="ECO:0000256" key="1">
    <source>
        <dbReference type="ARBA" id="ARBA00011495"/>
    </source>
</evidence>
<evidence type="ECO:0000313" key="5">
    <source>
        <dbReference type="Proteomes" id="UP000826234"/>
    </source>
</evidence>
<keyword evidence="5" id="KW-1185">Reference proteome</keyword>
<name>A0ABQ7T3L1_PHRPL</name>
<reference evidence="4 5" key="1">
    <citation type="journal article" date="2022" name="Gigascience">
        <title>A chromosome-level genome assembly and annotation of the desert horned lizard, Phrynosoma platyrhinos, provides insight into chromosomal rearrangements among reptiles.</title>
        <authorList>
            <person name="Koochekian N."/>
            <person name="Ascanio A."/>
            <person name="Farleigh K."/>
            <person name="Card D.C."/>
            <person name="Schield D.R."/>
            <person name="Castoe T.A."/>
            <person name="Jezkova T."/>
        </authorList>
    </citation>
    <scope>NUCLEOTIDE SEQUENCE [LARGE SCALE GENOMIC DNA]</scope>
    <source>
        <strain evidence="4">NK-2021</strain>
    </source>
</reference>
<dbReference type="InterPro" id="IPR040354">
    <property type="entry name" value="TCTN1-3"/>
</dbReference>
<feature type="signal peptide" evidence="2">
    <location>
        <begin position="1"/>
        <end position="23"/>
    </location>
</feature>
<comment type="subunit">
    <text evidence="1">Part of the tectonic-like complex (also named B9 complex).</text>
</comment>
<feature type="non-terminal residue" evidence="4">
    <location>
        <position position="1"/>
    </location>
</feature>
<evidence type="ECO:0000313" key="4">
    <source>
        <dbReference type="EMBL" id="KAH0623858.1"/>
    </source>
</evidence>
<feature type="chain" id="PRO_5046300258" description="Tectonic-1-3 domain-containing protein" evidence="2">
    <location>
        <begin position="24"/>
        <end position="564"/>
    </location>
</feature>
<feature type="domain" description="Tectonic-1-3" evidence="3">
    <location>
        <begin position="338"/>
        <end position="506"/>
    </location>
</feature>
<sequence>GWLNSDCLIPLLFLLLSSPQVQSAPVTCTQASVTSTAAVIQAVAWNATRGVPSAPSPSVFQAAPGEEELFRGLLGHTLHVEDPRLRSWAVSQVCLEKSLIFRNNIPYRTQILPSPDGCVLLFCVQLNDSKLNYLQEPQLVTKANFPALSAQYGGSSFLLSEQVQSPPVAFYRVGDQIQTYFAASSMLSVLKQPTSLGVSQLCVDENPAAFLESKTTSCVRIFTDLMSSCTTDPALDAASYYRDFTVLKVPVNITVFQPVQVNIIAVSEPASPSLNGNICHNVVSEVAYEVQFNGIHGIQEVSVQFKVANISGNPGATLQQHFSLHFWSRRPSSTKQRSGNPGYITGAPLITLYNGTQQYLTILKNKDDNHCSATKRYTVRFRENVRTSCQLSVPFTLEEDNCSNLQEMLYQAFQGGHSLGSLAITGNANPGHPGEWNSIITKKCSMQSGHCLLPVSLEIQVMWAQVGLLSNPQAQVLGARYYYLCKPLKSLGISMNTSFLTTAVSFTDITKWPEPPRGQPRVTWKLPFDFFFPFKVAFSGAVSSSVNLARTLLVSLMLYGLHIS</sequence>
<evidence type="ECO:0000259" key="3">
    <source>
        <dbReference type="Pfam" id="PF07773"/>
    </source>
</evidence>
<comment type="caution">
    <text evidence="4">The sequence shown here is derived from an EMBL/GenBank/DDBJ whole genome shotgun (WGS) entry which is preliminary data.</text>
</comment>
<keyword evidence="2" id="KW-0732">Signal</keyword>
<evidence type="ECO:0000256" key="2">
    <source>
        <dbReference type="SAM" id="SignalP"/>
    </source>
</evidence>
<dbReference type="PANTHER" id="PTHR14611">
    <property type="entry name" value="TECTONIC FAMILY MEMBER"/>
    <property type="match status" value="1"/>
</dbReference>
<dbReference type="Pfam" id="PF07773">
    <property type="entry name" value="TCTN_DUF1619"/>
    <property type="match status" value="2"/>
</dbReference>
<gene>
    <name evidence="4" type="ORF">JD844_007029</name>
</gene>
<accession>A0ABQ7T3L1</accession>
<organism evidence="4 5">
    <name type="scientific">Phrynosoma platyrhinos</name>
    <name type="common">Desert horned lizard</name>
    <dbReference type="NCBI Taxonomy" id="52577"/>
    <lineage>
        <taxon>Eukaryota</taxon>
        <taxon>Metazoa</taxon>
        <taxon>Chordata</taxon>
        <taxon>Craniata</taxon>
        <taxon>Vertebrata</taxon>
        <taxon>Euteleostomi</taxon>
        <taxon>Lepidosauria</taxon>
        <taxon>Squamata</taxon>
        <taxon>Bifurcata</taxon>
        <taxon>Unidentata</taxon>
        <taxon>Episquamata</taxon>
        <taxon>Toxicofera</taxon>
        <taxon>Iguania</taxon>
        <taxon>Phrynosomatidae</taxon>
        <taxon>Phrynosomatinae</taxon>
        <taxon>Phrynosoma</taxon>
    </lineage>
</organism>
<dbReference type="Proteomes" id="UP000826234">
    <property type="component" value="Unassembled WGS sequence"/>
</dbReference>
<dbReference type="InterPro" id="IPR011677">
    <property type="entry name" value="TCTN1-3_dom"/>
</dbReference>
<feature type="domain" description="Tectonic-1-3" evidence="3">
    <location>
        <begin position="169"/>
        <end position="327"/>
    </location>
</feature>
<proteinExistence type="predicted"/>
<protein>
    <recommendedName>
        <fullName evidence="3">Tectonic-1-3 domain-containing protein</fullName>
    </recommendedName>
</protein>
<dbReference type="PANTHER" id="PTHR14611:SF4">
    <property type="entry name" value="TECTONIC-3"/>
    <property type="match status" value="1"/>
</dbReference>